<dbReference type="SUPFAM" id="SSF54913">
    <property type="entry name" value="GlnB-like"/>
    <property type="match status" value="1"/>
</dbReference>
<name>H1KXH9_9EURY</name>
<dbReference type="EMBL" id="AGJL01000009">
    <property type="protein sequence ID" value="EHP88282.1"/>
    <property type="molecule type" value="Genomic_DNA"/>
</dbReference>
<keyword evidence="2" id="KW-1185">Reference proteome</keyword>
<reference evidence="1 2" key="1">
    <citation type="submission" date="2011-09" db="EMBL/GenBank/DDBJ databases">
        <title>The draft genome of Methanotorris formicicus Mc-S-70.</title>
        <authorList>
            <consortium name="US DOE Joint Genome Institute (JGI-PGF)"/>
            <person name="Lucas S."/>
            <person name="Han J."/>
            <person name="Lapidus A."/>
            <person name="Cheng J.-F."/>
            <person name="Goodwin L."/>
            <person name="Pitluck S."/>
            <person name="Peters L."/>
            <person name="Land M.L."/>
            <person name="Hauser L."/>
            <person name="Sieprawska-Lupa M."/>
            <person name="Takai K."/>
            <person name="Miyazaki J."/>
            <person name="Whitman W."/>
            <person name="Woyke T.J."/>
        </authorList>
    </citation>
    <scope>NUCLEOTIDE SEQUENCE [LARGE SCALE GENOMIC DNA]</scope>
    <source>
        <strain evidence="1 2">Mc-S-70</strain>
    </source>
</reference>
<organism evidence="1 2">
    <name type="scientific">Methanotorris formicicus Mc-S-70</name>
    <dbReference type="NCBI Taxonomy" id="647171"/>
    <lineage>
        <taxon>Archaea</taxon>
        <taxon>Methanobacteriati</taxon>
        <taxon>Methanobacteriota</taxon>
        <taxon>Methanomada group</taxon>
        <taxon>Methanococci</taxon>
        <taxon>Methanococcales</taxon>
        <taxon>Methanocaldococcaceae</taxon>
        <taxon>Methanotorris</taxon>
    </lineage>
</organism>
<accession>H1KXH9</accession>
<dbReference type="Pfam" id="PF10126">
    <property type="entry name" value="Nit_Regul_Hom"/>
    <property type="match status" value="1"/>
</dbReference>
<dbReference type="STRING" id="647171.MetfoDRAFT_0502"/>
<sequence>MKVLIYLFIRSEDVGKAINALTEGGITGFFLYDYRGMSPQDWKGFLLDEDPESTIKIINDLSENAILIGTVVDYKNVETLEKVIHNRLANDKYTIIEIPIEGIKVNMPED</sequence>
<gene>
    <name evidence="1" type="ORF">MetfoDRAFT_0502</name>
</gene>
<comment type="caution">
    <text evidence="1">The sequence shown here is derived from an EMBL/GenBank/DDBJ whole genome shotgun (WGS) entry which is preliminary data.</text>
</comment>
<dbReference type="Proteomes" id="UP000003706">
    <property type="component" value="Unassembled WGS sequence"/>
</dbReference>
<evidence type="ECO:0008006" key="3">
    <source>
        <dbReference type="Google" id="ProtNLM"/>
    </source>
</evidence>
<evidence type="ECO:0000313" key="2">
    <source>
        <dbReference type="Proteomes" id="UP000003706"/>
    </source>
</evidence>
<dbReference type="AlphaFoldDB" id="H1KXH9"/>
<dbReference type="InterPro" id="IPR011322">
    <property type="entry name" value="N-reg_PII-like_a/b"/>
</dbReference>
<dbReference type="PATRIC" id="fig|647171.4.peg.498"/>
<evidence type="ECO:0000313" key="1">
    <source>
        <dbReference type="EMBL" id="EHP88282.1"/>
    </source>
</evidence>
<protein>
    <recommendedName>
        <fullName evidence="3">Nitrogen regulatory protein P-II</fullName>
    </recommendedName>
</protein>
<dbReference type="InterPro" id="IPR019296">
    <property type="entry name" value="Unchr_N-regulatory-PII-rel"/>
</dbReference>
<proteinExistence type="predicted"/>
<dbReference type="OrthoDB" id="146891at2157"/>
<dbReference type="RefSeq" id="WP_007043946.1">
    <property type="nucleotide sequence ID" value="NZ_AGJL01000009.1"/>
</dbReference>